<name>A0A226WX33_CABSO</name>
<dbReference type="Pfam" id="PF11373">
    <property type="entry name" value="DUF3175"/>
    <property type="match status" value="1"/>
</dbReference>
<accession>A0A226WX33</accession>
<protein>
    <recommendedName>
        <fullName evidence="4">DUF3175 domain-containing protein</fullName>
    </recommendedName>
</protein>
<gene>
    <name evidence="2" type="ORF">BSU04_27050</name>
</gene>
<dbReference type="InterPro" id="IPR021513">
    <property type="entry name" value="Phage_RSL1_Orf186"/>
</dbReference>
<feature type="compositionally biased region" description="Basic residues" evidence="1">
    <location>
        <begin position="16"/>
        <end position="43"/>
    </location>
</feature>
<dbReference type="AlphaFoldDB" id="A0A226WX33"/>
<comment type="caution">
    <text evidence="2">The sequence shown here is derived from an EMBL/GenBank/DDBJ whole genome shotgun (WGS) entry which is preliminary data.</text>
</comment>
<reference evidence="3" key="1">
    <citation type="submission" date="2017-01" db="EMBL/GenBank/DDBJ databases">
        <title>Genome Analysis of Deinococcus marmoris KOPRI26562.</title>
        <authorList>
            <person name="Kim J.H."/>
            <person name="Oh H.-M."/>
        </authorList>
    </citation>
    <scope>NUCLEOTIDE SEQUENCE [LARGE SCALE GENOMIC DNA]</scope>
    <source>
        <strain evidence="3">PAMC 26633</strain>
    </source>
</reference>
<feature type="compositionally biased region" description="Polar residues" evidence="1">
    <location>
        <begin position="1"/>
        <end position="15"/>
    </location>
</feature>
<evidence type="ECO:0000313" key="2">
    <source>
        <dbReference type="EMBL" id="OXC75409.1"/>
    </source>
</evidence>
<organism evidence="2 3">
    <name type="scientific">Caballeronia sordidicola</name>
    <name type="common">Burkholderia sordidicola</name>
    <dbReference type="NCBI Taxonomy" id="196367"/>
    <lineage>
        <taxon>Bacteria</taxon>
        <taxon>Pseudomonadati</taxon>
        <taxon>Pseudomonadota</taxon>
        <taxon>Betaproteobacteria</taxon>
        <taxon>Burkholderiales</taxon>
        <taxon>Burkholderiaceae</taxon>
        <taxon>Caballeronia</taxon>
    </lineage>
</organism>
<proteinExistence type="predicted"/>
<dbReference type="OrthoDB" id="9807263at2"/>
<dbReference type="RefSeq" id="WP_089163225.1">
    <property type="nucleotide sequence ID" value="NZ_MTHB01000178.1"/>
</dbReference>
<dbReference type="EMBL" id="MTHB01000178">
    <property type="protein sequence ID" value="OXC75409.1"/>
    <property type="molecule type" value="Genomic_DNA"/>
</dbReference>
<evidence type="ECO:0008006" key="4">
    <source>
        <dbReference type="Google" id="ProtNLM"/>
    </source>
</evidence>
<dbReference type="eggNOG" id="ENOG5032RRR">
    <property type="taxonomic scope" value="Bacteria"/>
</dbReference>
<evidence type="ECO:0000256" key="1">
    <source>
        <dbReference type="SAM" id="MobiDB-lite"/>
    </source>
</evidence>
<feature type="region of interest" description="Disordered" evidence="1">
    <location>
        <begin position="1"/>
        <end position="49"/>
    </location>
</feature>
<sequence>MATASKSSASSNGKRNTTRQKHARAKPKPKQRSNRSNPKRWSHHVMETSDAMDIEHEIFKEGSAQEIADSLKKSSTRSNRRKGTPFQSAMSMLNFYINRAGRNLPKSRRTILDNAKKRLREAFGRKP</sequence>
<evidence type="ECO:0000313" key="3">
    <source>
        <dbReference type="Proteomes" id="UP000214720"/>
    </source>
</evidence>
<dbReference type="Proteomes" id="UP000214720">
    <property type="component" value="Unassembled WGS sequence"/>
</dbReference>